<dbReference type="InterPro" id="IPR014729">
    <property type="entry name" value="Rossmann-like_a/b/a_fold"/>
</dbReference>
<dbReference type="NCBIfam" id="TIGR03573">
    <property type="entry name" value="WbuX"/>
    <property type="match status" value="1"/>
</dbReference>
<dbReference type="EMBL" id="JANURM010000002">
    <property type="protein sequence ID" value="MDL0088301.1"/>
    <property type="molecule type" value="Genomic_DNA"/>
</dbReference>
<evidence type="ECO:0000313" key="2">
    <source>
        <dbReference type="Proteomes" id="UP001173801"/>
    </source>
</evidence>
<organism evidence="1 2">
    <name type="scientific">Campylobacter gastrosuis</name>
    <dbReference type="NCBI Taxonomy" id="2974576"/>
    <lineage>
        <taxon>Bacteria</taxon>
        <taxon>Pseudomonadati</taxon>
        <taxon>Campylobacterota</taxon>
        <taxon>Epsilonproteobacteria</taxon>
        <taxon>Campylobacterales</taxon>
        <taxon>Campylobacteraceae</taxon>
        <taxon>Campylobacter</taxon>
    </lineage>
</organism>
<reference evidence="1" key="1">
    <citation type="submission" date="2022-08" db="EMBL/GenBank/DDBJ databases">
        <authorList>
            <person name="Wang H."/>
        </authorList>
    </citation>
    <scope>NUCLEOTIDE SEQUENCE</scope>
    <source>
        <strain evidence="1">PS10</strain>
    </source>
</reference>
<dbReference type="InterPro" id="IPR020022">
    <property type="entry name" value="N-acetyl_sugar_amidoTrfase"/>
</dbReference>
<keyword evidence="2" id="KW-1185">Reference proteome</keyword>
<dbReference type="RefSeq" id="WP_284936951.1">
    <property type="nucleotide sequence ID" value="NZ_JANURM010000002.1"/>
</dbReference>
<dbReference type="SUPFAM" id="SSF52402">
    <property type="entry name" value="Adenine nucleotide alpha hydrolases-like"/>
    <property type="match status" value="1"/>
</dbReference>
<dbReference type="Gene3D" id="3.40.50.620">
    <property type="entry name" value="HUPs"/>
    <property type="match status" value="1"/>
</dbReference>
<proteinExistence type="predicted"/>
<sequence>MSIEYKICKRCVMDSSDPAIVFDENGYCNYCNEALRQKETTYFPNELGEQKLKEMIEKIKEQSKDKKYDCLMGISGGLDSSYLAYLGHKWGLRILAVHIDDGFDTQISKDNIKKLLSACRFDLEIVKPDAEQFNDLTVSYFKANVPDVAIPQDNVLFAYLYKYAKEYNIGFFLSGGNFALESILQTGNSWNAYDLVNLKDIHFKFGTKGIDKLLFMSDYTKFKNKFLLNIKTYRPLNYIDYNRDRALKELNEFCGFEYYGSKHLENDLTKFIQQYWFYERYNVDKRKSHLSSMIISNQMSREEALLELSKPLYDKDDMQKTKNEILKKLGITNEEFDSILKEKPKQHYDYATDWFIVYTRKFFSRLLKLLK</sequence>
<comment type="caution">
    <text evidence="1">The sequence shown here is derived from an EMBL/GenBank/DDBJ whole genome shotgun (WGS) entry which is preliminary data.</text>
</comment>
<accession>A0ABT7HN07</accession>
<evidence type="ECO:0000313" key="1">
    <source>
        <dbReference type="EMBL" id="MDL0088301.1"/>
    </source>
</evidence>
<protein>
    <submittedName>
        <fullName evidence="1">N-acetyl sugar amidotransferase</fullName>
    </submittedName>
</protein>
<dbReference type="Proteomes" id="UP001173801">
    <property type="component" value="Unassembled WGS sequence"/>
</dbReference>
<name>A0ABT7HN07_9BACT</name>
<gene>
    <name evidence="1" type="ORF">NYG85_02770</name>
</gene>
<reference evidence="1" key="2">
    <citation type="journal article" date="2023" name="Microorganisms">
        <title>Isolation and Genomic Characteristics of Cat-Borne Campylobacter felis sp. nov. and Sheep-Borne Campylobacter ovis sp. nov.</title>
        <authorList>
            <person name="Wang H."/>
            <person name="Li Y."/>
            <person name="Gu Y."/>
            <person name="Zhou G."/>
            <person name="Chen X."/>
            <person name="Zhang X."/>
            <person name="Shao Z."/>
            <person name="Zhang J."/>
            <person name="Zhang M."/>
        </authorList>
    </citation>
    <scope>NUCLEOTIDE SEQUENCE</scope>
    <source>
        <strain evidence="1">PS10</strain>
    </source>
</reference>